<dbReference type="PROSITE" id="PS51154">
    <property type="entry name" value="MACRO"/>
    <property type="match status" value="1"/>
</dbReference>
<dbReference type="NCBIfam" id="NF001664">
    <property type="entry name" value="PRK00431.1-6"/>
    <property type="match status" value="1"/>
</dbReference>
<proteinExistence type="predicted"/>
<organism evidence="2 3">
    <name type="scientific">Dispira parvispora</name>
    <dbReference type="NCBI Taxonomy" id="1520584"/>
    <lineage>
        <taxon>Eukaryota</taxon>
        <taxon>Fungi</taxon>
        <taxon>Fungi incertae sedis</taxon>
        <taxon>Zoopagomycota</taxon>
        <taxon>Kickxellomycotina</taxon>
        <taxon>Dimargaritomycetes</taxon>
        <taxon>Dimargaritales</taxon>
        <taxon>Dimargaritaceae</taxon>
        <taxon>Dispira</taxon>
    </lineage>
</organism>
<keyword evidence="3" id="KW-1185">Reference proteome</keyword>
<comment type="caution">
    <text evidence="2">The sequence shown here is derived from an EMBL/GenBank/DDBJ whole genome shotgun (WGS) entry which is preliminary data.</text>
</comment>
<dbReference type="Pfam" id="PF01661">
    <property type="entry name" value="Macro"/>
    <property type="match status" value="1"/>
</dbReference>
<dbReference type="SUPFAM" id="SSF52949">
    <property type="entry name" value="Macro domain-like"/>
    <property type="match status" value="1"/>
</dbReference>
<protein>
    <submittedName>
        <fullName evidence="2">Protein de-ADP-ribosylation</fullName>
    </submittedName>
</protein>
<accession>A0A9W8AM83</accession>
<reference evidence="2" key="1">
    <citation type="submission" date="2022-07" db="EMBL/GenBank/DDBJ databases">
        <title>Phylogenomic reconstructions and comparative analyses of Kickxellomycotina fungi.</title>
        <authorList>
            <person name="Reynolds N.K."/>
            <person name="Stajich J.E."/>
            <person name="Barry K."/>
            <person name="Grigoriev I.V."/>
            <person name="Crous P."/>
            <person name="Smith M.E."/>
        </authorList>
    </citation>
    <scope>NUCLEOTIDE SEQUENCE</scope>
    <source>
        <strain evidence="2">RSA 1196</strain>
    </source>
</reference>
<gene>
    <name evidence="2" type="primary">macrod1</name>
    <name evidence="2" type="ORF">IWQ62_004281</name>
</gene>
<evidence type="ECO:0000313" key="2">
    <source>
        <dbReference type="EMBL" id="KAJ1960303.1"/>
    </source>
</evidence>
<dbReference type="Gene3D" id="3.40.220.10">
    <property type="entry name" value="Leucine Aminopeptidase, subunit E, domain 1"/>
    <property type="match status" value="1"/>
</dbReference>
<evidence type="ECO:0000313" key="3">
    <source>
        <dbReference type="Proteomes" id="UP001150925"/>
    </source>
</evidence>
<dbReference type="SMART" id="SM00506">
    <property type="entry name" value="A1pp"/>
    <property type="match status" value="1"/>
</dbReference>
<dbReference type="PANTHER" id="PTHR11106">
    <property type="entry name" value="GANGLIOSIDE INDUCED DIFFERENTIATION ASSOCIATED PROTEIN 2-RELATED"/>
    <property type="match status" value="1"/>
</dbReference>
<dbReference type="OrthoDB" id="6077599at2759"/>
<sequence length="195" mass="21231">MSGIAVNSLSVVTEQLKGTLRHPHKLLNLISIWKGDITRLEVDAIVNAANARLAGGGGVDGAIHRAAGPELLHECKQLGGCEPGEAKLTKGYQLYAKHVIHTVGPMNQDAKVLRDCYLNSLDLCQTNGFRTVAFPCIATGVYGYPSDDAALVALSTVKQWLETDQHDQALDRIVFCVFSDKDLELYKETIPKVFI</sequence>
<dbReference type="PANTHER" id="PTHR11106:SF27">
    <property type="entry name" value="MACRO DOMAIN-CONTAINING PROTEIN"/>
    <property type="match status" value="1"/>
</dbReference>
<dbReference type="AlphaFoldDB" id="A0A9W8AM83"/>
<dbReference type="InterPro" id="IPR043472">
    <property type="entry name" value="Macro_dom-like"/>
</dbReference>
<dbReference type="CDD" id="cd02908">
    <property type="entry name" value="Macro_OAADPr_deacetylase"/>
    <property type="match status" value="1"/>
</dbReference>
<feature type="domain" description="Macro" evidence="1">
    <location>
        <begin position="17"/>
        <end position="194"/>
    </location>
</feature>
<evidence type="ECO:0000259" key="1">
    <source>
        <dbReference type="PROSITE" id="PS51154"/>
    </source>
</evidence>
<dbReference type="EMBL" id="JANBPY010001376">
    <property type="protein sequence ID" value="KAJ1960303.1"/>
    <property type="molecule type" value="Genomic_DNA"/>
</dbReference>
<dbReference type="InterPro" id="IPR002589">
    <property type="entry name" value="Macro_dom"/>
</dbReference>
<dbReference type="Proteomes" id="UP001150925">
    <property type="component" value="Unassembled WGS sequence"/>
</dbReference>
<name>A0A9W8AM83_9FUNG</name>